<comment type="caution">
    <text evidence="2">The sequence shown here is derived from an EMBL/GenBank/DDBJ whole genome shotgun (WGS) entry which is preliminary data.</text>
</comment>
<gene>
    <name evidence="2" type="ORF">BST85_03535</name>
</gene>
<dbReference type="GO" id="GO:0004519">
    <property type="term" value="F:endonuclease activity"/>
    <property type="evidence" value="ECO:0007669"/>
    <property type="project" value="UniProtKB-KW"/>
</dbReference>
<keyword evidence="3" id="KW-1185">Reference proteome</keyword>
<evidence type="ECO:0000313" key="2">
    <source>
        <dbReference type="EMBL" id="PQB04074.1"/>
    </source>
</evidence>
<reference evidence="2 3" key="1">
    <citation type="submission" date="2016-11" db="EMBL/GenBank/DDBJ databases">
        <title>Trade-off between light-utilization and light-protection in marine flavobacteria.</title>
        <authorList>
            <person name="Kumagai Y."/>
        </authorList>
    </citation>
    <scope>NUCLEOTIDE SEQUENCE [LARGE SCALE GENOMIC DNA]</scope>
    <source>
        <strain evidence="2 3">NBRC 107741</strain>
    </source>
</reference>
<keyword evidence="2" id="KW-0540">Nuclease</keyword>
<dbReference type="InterPro" id="IPR029464">
    <property type="entry name" value="HSDR_N"/>
</dbReference>
<feature type="domain" description="Type I restriction enzyme R protein N-terminal" evidence="1">
    <location>
        <begin position="35"/>
        <end position="144"/>
    </location>
</feature>
<sequence>MEKLNFPEFQFRFKNRENKSLIFDRIRKKFVILTPEEWVRQHYLSYLMEIKHYPPTLINVEKKISVHGQPKRYDIVVFYPNGRVRILVECKAPQVRIDQETFDQIARYHLSLQADFLLIGNGLSHYCCQVDQDNASYHFLKEIPAYTISN</sequence>
<dbReference type="Pfam" id="PF13588">
    <property type="entry name" value="HSDR_N_2"/>
    <property type="match status" value="1"/>
</dbReference>
<protein>
    <submittedName>
        <fullName evidence="2">Restriction endonuclease subunit R</fullName>
    </submittedName>
</protein>
<evidence type="ECO:0000259" key="1">
    <source>
        <dbReference type="Pfam" id="PF13588"/>
    </source>
</evidence>
<proteinExistence type="predicted"/>
<organism evidence="2 3">
    <name type="scientific">Aureitalea marina</name>
    <dbReference type="NCBI Taxonomy" id="930804"/>
    <lineage>
        <taxon>Bacteria</taxon>
        <taxon>Pseudomonadati</taxon>
        <taxon>Bacteroidota</taxon>
        <taxon>Flavobacteriia</taxon>
        <taxon>Flavobacteriales</taxon>
        <taxon>Flavobacteriaceae</taxon>
        <taxon>Aureitalea</taxon>
    </lineage>
</organism>
<dbReference type="AlphaFoldDB" id="A0A2S7KN67"/>
<keyword evidence="2" id="KW-0255">Endonuclease</keyword>
<evidence type="ECO:0000313" key="3">
    <source>
        <dbReference type="Proteomes" id="UP000239800"/>
    </source>
</evidence>
<name>A0A2S7KN67_9FLAO</name>
<accession>A0A2S7KN67</accession>
<keyword evidence="2" id="KW-0378">Hydrolase</keyword>
<dbReference type="RefSeq" id="WP_104812000.1">
    <property type="nucleotide sequence ID" value="NZ_MQUB01000001.1"/>
</dbReference>
<dbReference type="EMBL" id="MQUB01000001">
    <property type="protein sequence ID" value="PQB04074.1"/>
    <property type="molecule type" value="Genomic_DNA"/>
</dbReference>
<dbReference type="Proteomes" id="UP000239800">
    <property type="component" value="Unassembled WGS sequence"/>
</dbReference>
<dbReference type="OrthoDB" id="9790377at2"/>